<feature type="compositionally biased region" description="Basic and acidic residues" evidence="1">
    <location>
        <begin position="289"/>
        <end position="298"/>
    </location>
</feature>
<evidence type="ECO:0000313" key="4">
    <source>
        <dbReference type="Proteomes" id="UP000316706"/>
    </source>
</evidence>
<name>A0A543I9A2_9ACTN</name>
<sequence length="298" mass="32554">MSEGLFKDDDLIRVIGREGVLIAAGGAASLLQTAHPKVAQGVYDHSYSADDPARRLRNTMGWLYTVQFGTREEAEALSALVTKGHDAVTGPGYRANDPELQVWVASTLFAVAAQFYQLLFRRKLSRAELEEFYGQTKIYATILGCPEGRMPETYADFREYYAHMLRTIEVNDVSRSVADQVLNPKAPGGPLAAPGLAAIRLLTAGLMPAPIRAQYGWKWDAGRRLRFRLLIRVLQVVYPRLPLRIRTMPRDVYLASTRRMLAKAKRRPAISVTTAGPAGPLGSGGAGDPGEKGEGAAA</sequence>
<dbReference type="InterPro" id="IPR018713">
    <property type="entry name" value="MPAB/Lcp_cat_dom"/>
</dbReference>
<dbReference type="AlphaFoldDB" id="A0A543I9A2"/>
<evidence type="ECO:0000256" key="1">
    <source>
        <dbReference type="SAM" id="MobiDB-lite"/>
    </source>
</evidence>
<dbReference type="GO" id="GO:0016491">
    <property type="term" value="F:oxidoreductase activity"/>
    <property type="evidence" value="ECO:0007669"/>
    <property type="project" value="InterPro"/>
</dbReference>
<accession>A0A543I9A2</accession>
<comment type="caution">
    <text evidence="3">The sequence shown here is derived from an EMBL/GenBank/DDBJ whole genome shotgun (WGS) entry which is preliminary data.</text>
</comment>
<evidence type="ECO:0000259" key="2">
    <source>
        <dbReference type="Pfam" id="PF09995"/>
    </source>
</evidence>
<dbReference type="Pfam" id="PF09995">
    <property type="entry name" value="MPAB_Lcp_cat"/>
    <property type="match status" value="1"/>
</dbReference>
<feature type="domain" description="ER-bound oxygenase mpaB/mpaB'/Rubber oxygenase catalytic" evidence="2">
    <location>
        <begin position="13"/>
        <end position="235"/>
    </location>
</feature>
<dbReference type="Proteomes" id="UP000316706">
    <property type="component" value="Unassembled WGS sequence"/>
</dbReference>
<proteinExistence type="predicted"/>
<feature type="region of interest" description="Disordered" evidence="1">
    <location>
        <begin position="272"/>
        <end position="298"/>
    </location>
</feature>
<gene>
    <name evidence="3" type="ORF">FHX41_0770</name>
</gene>
<dbReference type="EMBL" id="VFPO01000001">
    <property type="protein sequence ID" value="TQM67165.1"/>
    <property type="molecule type" value="Genomic_DNA"/>
</dbReference>
<keyword evidence="4" id="KW-1185">Reference proteome</keyword>
<protein>
    <submittedName>
        <fullName evidence="3">Uncharacterized protein (DUF2236 family)</fullName>
    </submittedName>
</protein>
<dbReference type="RefSeq" id="WP_141966212.1">
    <property type="nucleotide sequence ID" value="NZ_VFPO01000001.1"/>
</dbReference>
<dbReference type="PANTHER" id="PTHR36151">
    <property type="entry name" value="BLR2777 PROTEIN"/>
    <property type="match status" value="1"/>
</dbReference>
<evidence type="ECO:0000313" key="3">
    <source>
        <dbReference type="EMBL" id="TQM67165.1"/>
    </source>
</evidence>
<dbReference type="OrthoDB" id="3422701at2"/>
<feature type="compositionally biased region" description="Gly residues" evidence="1">
    <location>
        <begin position="279"/>
        <end position="288"/>
    </location>
</feature>
<organism evidence="3 4">
    <name type="scientific">Actinomadura hallensis</name>
    <dbReference type="NCBI Taxonomy" id="337895"/>
    <lineage>
        <taxon>Bacteria</taxon>
        <taxon>Bacillati</taxon>
        <taxon>Actinomycetota</taxon>
        <taxon>Actinomycetes</taxon>
        <taxon>Streptosporangiales</taxon>
        <taxon>Thermomonosporaceae</taxon>
        <taxon>Actinomadura</taxon>
    </lineage>
</organism>
<dbReference type="PANTHER" id="PTHR36151:SF3">
    <property type="entry name" value="ER-BOUND OXYGENASE MPAB_MPAB'_RUBBER OXYGENASE CATALYTIC DOMAIN-CONTAINING PROTEIN"/>
    <property type="match status" value="1"/>
</dbReference>
<reference evidence="3 4" key="1">
    <citation type="submission" date="2019-06" db="EMBL/GenBank/DDBJ databases">
        <title>Sequencing the genomes of 1000 actinobacteria strains.</title>
        <authorList>
            <person name="Klenk H.-P."/>
        </authorList>
    </citation>
    <scope>NUCLEOTIDE SEQUENCE [LARGE SCALE GENOMIC DNA]</scope>
    <source>
        <strain evidence="3 4">DSM 45043</strain>
    </source>
</reference>